<keyword evidence="1" id="KW-0614">Plasmid</keyword>
<gene>
    <name evidence="1" type="ORF">DFI_18760</name>
</gene>
<evidence type="ECO:0000313" key="2">
    <source>
        <dbReference type="Proteomes" id="UP000259030"/>
    </source>
</evidence>
<dbReference type="RefSeq" id="WP_027462684.1">
    <property type="nucleotide sequence ID" value="NZ_CP021084.1"/>
</dbReference>
<reference evidence="1 2" key="1">
    <citation type="submission" date="2017-05" db="EMBL/GenBank/DDBJ databases">
        <title>The complete genome sequence of Deinococcus ficus isolated from the rhizosphere of the Ficus religiosa L. in Taiwan.</title>
        <authorList>
            <person name="Wu K.-M."/>
            <person name="Liao T.-L."/>
            <person name="Liu Y.-M."/>
            <person name="Young C.-C."/>
            <person name="Tsai S.-F."/>
        </authorList>
    </citation>
    <scope>NUCLEOTIDE SEQUENCE [LARGE SCALE GENOMIC DNA]</scope>
    <source>
        <strain evidence="1 2">CC-FR2-10</strain>
        <plasmid evidence="2">pdfi3</plasmid>
    </source>
</reference>
<sequence length="139" mass="15454">MTQYSERTVHTVLNLAFIRPRKNDELAKLTGLPIPVMRELLRHLVESGRMFDTRSRRETHFHTVVTVAPGQAAQTSDMLARILKLLARHPNKMFTAKEVAHQTGTDLETTVQSLSSGVLQGNVRLNPVGALRLYGLAAA</sequence>
<name>A0A221T302_9DEIO</name>
<dbReference type="AlphaFoldDB" id="A0A221T302"/>
<organism evidence="1 2">
    <name type="scientific">Deinococcus ficus</name>
    <dbReference type="NCBI Taxonomy" id="317577"/>
    <lineage>
        <taxon>Bacteria</taxon>
        <taxon>Thermotogati</taxon>
        <taxon>Deinococcota</taxon>
        <taxon>Deinococci</taxon>
        <taxon>Deinococcales</taxon>
        <taxon>Deinococcaceae</taxon>
        <taxon>Deinococcus</taxon>
    </lineage>
</organism>
<dbReference type="EMBL" id="CP021084">
    <property type="protein sequence ID" value="ASN83240.1"/>
    <property type="molecule type" value="Genomic_DNA"/>
</dbReference>
<keyword evidence="2" id="KW-1185">Reference proteome</keyword>
<protein>
    <submittedName>
        <fullName evidence="1">Uncharacterized protein</fullName>
    </submittedName>
</protein>
<proteinExistence type="predicted"/>
<dbReference type="Proteomes" id="UP000259030">
    <property type="component" value="Plasmid pDFI3"/>
</dbReference>
<accession>A0A221T302</accession>
<geneLocation type="plasmid" evidence="2">
    <name>pdfi3</name>
</geneLocation>
<dbReference type="KEGG" id="dfc:DFI_18760"/>
<evidence type="ECO:0000313" key="1">
    <source>
        <dbReference type="EMBL" id="ASN83240.1"/>
    </source>
</evidence>